<keyword evidence="1" id="KW-0472">Membrane</keyword>
<keyword evidence="1" id="KW-0812">Transmembrane</keyword>
<accession>A0A1S8DD03</accession>
<dbReference type="RefSeq" id="WP_083729386.1">
    <property type="nucleotide sequence ID" value="NZ_FOUD01000037.1"/>
</dbReference>
<dbReference type="STRING" id="254161.SAMN05216256_13710"/>
<organism evidence="2 3">
    <name type="scientific">Halopseudomonas pachastrellae</name>
    <dbReference type="NCBI Taxonomy" id="254161"/>
    <lineage>
        <taxon>Bacteria</taxon>
        <taxon>Pseudomonadati</taxon>
        <taxon>Pseudomonadota</taxon>
        <taxon>Gammaproteobacteria</taxon>
        <taxon>Pseudomonadales</taxon>
        <taxon>Pseudomonadaceae</taxon>
        <taxon>Halopseudomonas</taxon>
    </lineage>
</organism>
<comment type="caution">
    <text evidence="2">The sequence shown here is derived from an EMBL/GenBank/DDBJ whole genome shotgun (WGS) entry which is preliminary data.</text>
</comment>
<reference evidence="2 3" key="1">
    <citation type="submission" date="2017-01" db="EMBL/GenBank/DDBJ databases">
        <title>Draft genome sequence of Pseudomonas pachastrellae type strain CCUG 46540T from a deep sea.</title>
        <authorList>
            <person name="Gomila M."/>
            <person name="Mulet M."/>
            <person name="Lalucat J."/>
            <person name="Garcia-Valdes E."/>
        </authorList>
    </citation>
    <scope>NUCLEOTIDE SEQUENCE [LARGE SCALE GENOMIC DNA]</scope>
    <source>
        <strain evidence="2 3">CCUG 46540</strain>
    </source>
</reference>
<evidence type="ECO:0000313" key="3">
    <source>
        <dbReference type="Proteomes" id="UP000242847"/>
    </source>
</evidence>
<keyword evidence="3" id="KW-1185">Reference proteome</keyword>
<dbReference type="EMBL" id="MUBC01000077">
    <property type="protein sequence ID" value="ONM42420.1"/>
    <property type="molecule type" value="Genomic_DNA"/>
</dbReference>
<dbReference type="AlphaFoldDB" id="A0A1S8DD03"/>
<proteinExistence type="predicted"/>
<evidence type="ECO:0000256" key="1">
    <source>
        <dbReference type="SAM" id="Phobius"/>
    </source>
</evidence>
<sequence length="179" mass="20173">MTYLYLYLGIGLLVGIGFSVRGARAYAKAPAITEVAAQALDPDWQPPKRRWLPLILISSLIWPMLLLLLLVDRPLKPAAPMPEFAVTSQHLQEALSVVEIEARERVFDPLGTVPDVPFGHLNTAWQEFLAQCEEGGEFRRFAADWDAGWCRGRREGYVEMVDGQPGRFFMTLCKTLPEE</sequence>
<protein>
    <submittedName>
        <fullName evidence="2">Uncharacterized protein</fullName>
    </submittedName>
</protein>
<dbReference type="OrthoDB" id="8902023at2"/>
<keyword evidence="1" id="KW-1133">Transmembrane helix</keyword>
<feature type="transmembrane region" description="Helical" evidence="1">
    <location>
        <begin position="51"/>
        <end position="71"/>
    </location>
</feature>
<evidence type="ECO:0000313" key="2">
    <source>
        <dbReference type="EMBL" id="ONM42420.1"/>
    </source>
</evidence>
<name>A0A1S8DD03_9GAMM</name>
<gene>
    <name evidence="2" type="ORF">BXT89_18040</name>
</gene>
<dbReference type="Proteomes" id="UP000242847">
    <property type="component" value="Unassembled WGS sequence"/>
</dbReference>